<evidence type="ECO:0008006" key="4">
    <source>
        <dbReference type="Google" id="ProtNLM"/>
    </source>
</evidence>
<dbReference type="EMBL" id="JBHSEN010000001">
    <property type="protein sequence ID" value="MFC4429286.1"/>
    <property type="molecule type" value="Genomic_DNA"/>
</dbReference>
<protein>
    <recommendedName>
        <fullName evidence="4">EcsC protein family protein</fullName>
    </recommendedName>
</protein>
<name>A0ABV8XUL1_9MICC</name>
<evidence type="ECO:0000313" key="3">
    <source>
        <dbReference type="Proteomes" id="UP001595965"/>
    </source>
</evidence>
<dbReference type="RefSeq" id="WP_344228646.1">
    <property type="nucleotide sequence ID" value="NZ_BAAALH010000002.1"/>
</dbReference>
<proteinExistence type="predicted"/>
<keyword evidence="3" id="KW-1185">Reference proteome</keyword>
<evidence type="ECO:0000256" key="1">
    <source>
        <dbReference type="SAM" id="MobiDB-lite"/>
    </source>
</evidence>
<reference evidence="3" key="1">
    <citation type="journal article" date="2019" name="Int. J. Syst. Evol. Microbiol.">
        <title>The Global Catalogue of Microorganisms (GCM) 10K type strain sequencing project: providing services to taxonomists for standard genome sequencing and annotation.</title>
        <authorList>
            <consortium name="The Broad Institute Genomics Platform"/>
            <consortium name="The Broad Institute Genome Sequencing Center for Infectious Disease"/>
            <person name="Wu L."/>
            <person name="Ma J."/>
        </authorList>
    </citation>
    <scope>NUCLEOTIDE SEQUENCE [LARGE SCALE GENOMIC DNA]</scope>
    <source>
        <strain evidence="3">CGMCC 1.12125</strain>
    </source>
</reference>
<comment type="caution">
    <text evidence="2">The sequence shown here is derived from an EMBL/GenBank/DDBJ whole genome shotgun (WGS) entry which is preliminary data.</text>
</comment>
<feature type="region of interest" description="Disordered" evidence="1">
    <location>
        <begin position="256"/>
        <end position="293"/>
    </location>
</feature>
<organism evidence="2 3">
    <name type="scientific">Citricoccus alkalitolerans</name>
    <dbReference type="NCBI Taxonomy" id="246603"/>
    <lineage>
        <taxon>Bacteria</taxon>
        <taxon>Bacillati</taxon>
        <taxon>Actinomycetota</taxon>
        <taxon>Actinomycetes</taxon>
        <taxon>Micrococcales</taxon>
        <taxon>Micrococcaceae</taxon>
        <taxon>Citricoccus</taxon>
    </lineage>
</organism>
<dbReference type="Proteomes" id="UP001595965">
    <property type="component" value="Unassembled WGS sequence"/>
</dbReference>
<accession>A0ABV8XUL1</accession>
<evidence type="ECO:0000313" key="2">
    <source>
        <dbReference type="EMBL" id="MFC4429286.1"/>
    </source>
</evidence>
<gene>
    <name evidence="2" type="ORF">ACFO0K_06295</name>
</gene>
<sequence length="342" mass="35206">MAKKSIISTVAGQKATDFALNRAVDPHGNPTPAFQKIVLKAVEVQRPLVLRNLNRLRRSHPEETPAQLAERLGTQYLTAVTGGGAAVGGTAVVPGVGTAAALGLSAAATIGFLEATALYAQSVAELMGVTTDDPQRAQTLVMAVMLGDDGRKLLRDFTSQANGSGSGPLAGAVAAISGASGISDALFQQMKRMFMKKFIVRQGAGMLGRLVPFGVGAVIGGVGNRSMGKSVIKAAQNIFGPLPASLPGGLVTDLQALPAGKKPKPRRSDSGSRGAGELTAEAEDTGTDPDLAALLEDDVRADIEALRADGTLDALKAEDPAGFAADVEAARAEHRRNRIRGQ</sequence>